<name>A0A2U1KXC6_ARTAN</name>
<dbReference type="InterPro" id="IPR056805">
    <property type="entry name" value="ACT_ACR9/10_C"/>
</dbReference>
<keyword evidence="3" id="KW-1185">Reference proteome</keyword>
<dbReference type="AlphaFoldDB" id="A0A2U1KXC6"/>
<dbReference type="EMBL" id="PKPP01013107">
    <property type="protein sequence ID" value="PWA41402.1"/>
    <property type="molecule type" value="Genomic_DNA"/>
</dbReference>
<dbReference type="Proteomes" id="UP000245207">
    <property type="component" value="Unassembled WGS sequence"/>
</dbReference>
<organism evidence="2 3">
    <name type="scientific">Artemisia annua</name>
    <name type="common">Sweet wormwood</name>
    <dbReference type="NCBI Taxonomy" id="35608"/>
    <lineage>
        <taxon>Eukaryota</taxon>
        <taxon>Viridiplantae</taxon>
        <taxon>Streptophyta</taxon>
        <taxon>Embryophyta</taxon>
        <taxon>Tracheophyta</taxon>
        <taxon>Spermatophyta</taxon>
        <taxon>Magnoliopsida</taxon>
        <taxon>eudicotyledons</taxon>
        <taxon>Gunneridae</taxon>
        <taxon>Pentapetalae</taxon>
        <taxon>asterids</taxon>
        <taxon>campanulids</taxon>
        <taxon>Asterales</taxon>
        <taxon>Asteraceae</taxon>
        <taxon>Asteroideae</taxon>
        <taxon>Anthemideae</taxon>
        <taxon>Artemisiinae</taxon>
        <taxon>Artemisia</taxon>
    </lineage>
</organism>
<evidence type="ECO:0000259" key="1">
    <source>
        <dbReference type="Pfam" id="PF24926"/>
    </source>
</evidence>
<feature type="domain" description="ACT" evidence="1">
    <location>
        <begin position="35"/>
        <end position="81"/>
    </location>
</feature>
<evidence type="ECO:0000313" key="3">
    <source>
        <dbReference type="Proteomes" id="UP000245207"/>
    </source>
</evidence>
<reference evidence="2 3" key="1">
    <citation type="journal article" date="2018" name="Mol. Plant">
        <title>The genome of Artemisia annua provides insight into the evolution of Asteraceae family and artemisinin biosynthesis.</title>
        <authorList>
            <person name="Shen Q."/>
            <person name="Zhang L."/>
            <person name="Liao Z."/>
            <person name="Wang S."/>
            <person name="Yan T."/>
            <person name="Shi P."/>
            <person name="Liu M."/>
            <person name="Fu X."/>
            <person name="Pan Q."/>
            <person name="Wang Y."/>
            <person name="Lv Z."/>
            <person name="Lu X."/>
            <person name="Zhang F."/>
            <person name="Jiang W."/>
            <person name="Ma Y."/>
            <person name="Chen M."/>
            <person name="Hao X."/>
            <person name="Li L."/>
            <person name="Tang Y."/>
            <person name="Lv G."/>
            <person name="Zhou Y."/>
            <person name="Sun X."/>
            <person name="Brodelius P.E."/>
            <person name="Rose J.K.C."/>
            <person name="Tang K."/>
        </authorList>
    </citation>
    <scope>NUCLEOTIDE SEQUENCE [LARGE SCALE GENOMIC DNA]</scope>
    <source>
        <strain evidence="3">cv. Huhao1</strain>
        <tissue evidence="2">Leaf</tissue>
    </source>
</reference>
<comment type="caution">
    <text evidence="2">The sequence shown here is derived from an EMBL/GenBank/DDBJ whole genome shotgun (WGS) entry which is preliminary data.</text>
</comment>
<protein>
    <submittedName>
        <fullName evidence="2">ACT domain-containing protein</fullName>
    </submittedName>
</protein>
<evidence type="ECO:0000313" key="2">
    <source>
        <dbReference type="EMBL" id="PWA41402.1"/>
    </source>
</evidence>
<accession>A0A2U1KXC6</accession>
<dbReference type="Pfam" id="PF24926">
    <property type="entry name" value="ACT_ACR9_C"/>
    <property type="match status" value="1"/>
</dbReference>
<sequence length="189" mass="21951">MELCFGANLSFGEVMQVLSFGHYNAWVRRMEEIDIKILRHSTLDREWEVYRFLLVENQGLPLTSKQVKQDIINKVRRTLMGDMSVGTSNLITVGLHTKGTTEVRHHLSDADIWKVLKNFLLEISGLWLCMSNNVAHFLIETMENLEIHDSARIVLFMLLELTGSEQLFWAISTKCQQEVKPRRNENDFV</sequence>
<proteinExistence type="predicted"/>
<gene>
    <name evidence="2" type="ORF">CTI12_AA548680</name>
</gene>